<dbReference type="SUPFAM" id="SSF116734">
    <property type="entry name" value="DNA methylase specificity domain"/>
    <property type="match status" value="1"/>
</dbReference>
<gene>
    <name evidence="5" type="ORF">CEE75_12795</name>
</gene>
<dbReference type="InterPro" id="IPR044946">
    <property type="entry name" value="Restrct_endonuc_typeI_TRD_sf"/>
</dbReference>
<dbReference type="GO" id="GO:0003677">
    <property type="term" value="F:DNA binding"/>
    <property type="evidence" value="ECO:0007669"/>
    <property type="project" value="UniProtKB-KW"/>
</dbReference>
<accession>A0A4R6CPZ1</accession>
<evidence type="ECO:0000313" key="5">
    <source>
        <dbReference type="EMBL" id="TDN28578.1"/>
    </source>
</evidence>
<proteinExistence type="inferred from homology"/>
<evidence type="ECO:0000259" key="4">
    <source>
        <dbReference type="Pfam" id="PF01420"/>
    </source>
</evidence>
<feature type="domain" description="Type I restriction modification DNA specificity" evidence="4">
    <location>
        <begin position="202"/>
        <end position="363"/>
    </location>
</feature>
<comment type="caution">
    <text evidence="5">The sequence shown here is derived from an EMBL/GenBank/DDBJ whole genome shotgun (WGS) entry which is preliminary data.</text>
</comment>
<comment type="similarity">
    <text evidence="1">Belongs to the type-I restriction system S methylase family.</text>
</comment>
<keyword evidence="5" id="KW-0255">Endonuclease</keyword>
<organism evidence="5 6">
    <name type="scientific">Lactobacillus crispatus</name>
    <dbReference type="NCBI Taxonomy" id="47770"/>
    <lineage>
        <taxon>Bacteria</taxon>
        <taxon>Bacillati</taxon>
        <taxon>Bacillota</taxon>
        <taxon>Bacilli</taxon>
        <taxon>Lactobacillales</taxon>
        <taxon>Lactobacillaceae</taxon>
        <taxon>Lactobacillus</taxon>
    </lineage>
</organism>
<keyword evidence="3" id="KW-0238">DNA-binding</keyword>
<dbReference type="GO" id="GO:0009307">
    <property type="term" value="P:DNA restriction-modification system"/>
    <property type="evidence" value="ECO:0007669"/>
    <property type="project" value="UniProtKB-KW"/>
</dbReference>
<feature type="domain" description="Type I restriction modification DNA specificity" evidence="4">
    <location>
        <begin position="4"/>
        <end position="168"/>
    </location>
</feature>
<evidence type="ECO:0000256" key="2">
    <source>
        <dbReference type="ARBA" id="ARBA00022747"/>
    </source>
</evidence>
<keyword evidence="2" id="KW-0680">Restriction system</keyword>
<dbReference type="Gene3D" id="3.90.220.20">
    <property type="entry name" value="DNA methylase specificity domains"/>
    <property type="match status" value="2"/>
</dbReference>
<dbReference type="InterPro" id="IPR000055">
    <property type="entry name" value="Restrct_endonuc_typeI_TRD"/>
</dbReference>
<evidence type="ECO:0000256" key="3">
    <source>
        <dbReference type="ARBA" id="ARBA00023125"/>
    </source>
</evidence>
<dbReference type="AlphaFoldDB" id="A0A4R6CPZ1"/>
<protein>
    <submittedName>
        <fullName evidence="5">Restriction endonuclease subunit M</fullName>
    </submittedName>
</protein>
<evidence type="ECO:0000256" key="1">
    <source>
        <dbReference type="ARBA" id="ARBA00010923"/>
    </source>
</evidence>
<evidence type="ECO:0000313" key="6">
    <source>
        <dbReference type="Proteomes" id="UP000295195"/>
    </source>
</evidence>
<keyword evidence="5" id="KW-0378">Hydrolase</keyword>
<dbReference type="EMBL" id="NKLP01000279">
    <property type="protein sequence ID" value="TDN28578.1"/>
    <property type="molecule type" value="Genomic_DNA"/>
</dbReference>
<dbReference type="Pfam" id="PF01420">
    <property type="entry name" value="Methylase_S"/>
    <property type="match status" value="2"/>
</dbReference>
<reference evidence="5 6" key="1">
    <citation type="submission" date="2017-06" db="EMBL/GenBank/DDBJ databases">
        <authorList>
            <person name="Swanenburg J."/>
            <person name="Kort R."/>
        </authorList>
    </citation>
    <scope>NUCLEOTIDE SEQUENCE [LARGE SCALE GENOMIC DNA]</scope>
    <source>
        <strain evidence="5 6">RL05</strain>
    </source>
</reference>
<dbReference type="Proteomes" id="UP000295195">
    <property type="component" value="Unassembled WGS sequence"/>
</dbReference>
<keyword evidence="5" id="KW-0540">Nuclease</keyword>
<sequence length="380" mass="44156">MVRMVKYKEFKLGDLFEIQKVKGINKSKLVNPNISTNEYDYVTRTSLNNGIESTTDFVCDVPYNEPNTFSLGLLQMTFFYRERSWYAGQFVRKIIPKFKLNTKIALYFNTIFSRLSKVLLSVLVRHVDNVFRDSKVRLPVTDADEIDFNYMEQYIAELEQQRLAELEQQRLAELDSYLKATGLNDYGLTDEDKKILAYKPIFQEFKIVDLFNVVNTHSILKSQVANLENGNVPYLTAAEGNNAVLKYINCPKEWIDEGNCVFIGGKTMVVTYQEKDFCSNDSHNLALYFKDSRYKSPLIQQYFVGSVRKALSKKYSWDDSISKAKIRSDSVRLPVVSNTKNLDFNYMEKYIRTIEKLTIAEAVKYKDREILTTESLINKM</sequence>
<dbReference type="GO" id="GO:0004519">
    <property type="term" value="F:endonuclease activity"/>
    <property type="evidence" value="ECO:0007669"/>
    <property type="project" value="UniProtKB-KW"/>
</dbReference>
<name>A0A4R6CPZ1_9LACO</name>